<evidence type="ECO:0000313" key="2">
    <source>
        <dbReference type="EMBL" id="EKE26851.1"/>
    </source>
</evidence>
<organism evidence="2">
    <name type="scientific">uncultured bacterium</name>
    <name type="common">gcode 4</name>
    <dbReference type="NCBI Taxonomy" id="1234023"/>
    <lineage>
        <taxon>Bacteria</taxon>
        <taxon>environmental samples</taxon>
    </lineage>
</organism>
<keyword evidence="1" id="KW-0472">Membrane</keyword>
<evidence type="ECO:0008006" key="3">
    <source>
        <dbReference type="Google" id="ProtNLM"/>
    </source>
</evidence>
<keyword evidence="1" id="KW-1133">Transmembrane helix</keyword>
<sequence length="161" mass="19660">MNRISSERPFFFINFSVLLLWIIYSTYYIVDLYFEYREIENNSEVIQTQVIGQEFISYWGQEFMSYWKVTVYYPIITHTCTKKKKPIKISMKYVQTWQKYDKYLIGEKINAYCHDGKLYNISNFWVFKKVSPEASILLILFFAFLTFWIPDFIKKFLNLKQ</sequence>
<protein>
    <recommendedName>
        <fullName evidence="3">DUF3592 domain-containing protein</fullName>
    </recommendedName>
</protein>
<dbReference type="AlphaFoldDB" id="K2F6V8"/>
<evidence type="ECO:0000256" key="1">
    <source>
        <dbReference type="SAM" id="Phobius"/>
    </source>
</evidence>
<feature type="transmembrane region" description="Helical" evidence="1">
    <location>
        <begin position="12"/>
        <end position="30"/>
    </location>
</feature>
<keyword evidence="1" id="KW-0812">Transmembrane</keyword>
<comment type="caution">
    <text evidence="2">The sequence shown here is derived from an EMBL/GenBank/DDBJ whole genome shotgun (WGS) entry which is preliminary data.</text>
</comment>
<proteinExistence type="predicted"/>
<name>K2F6V8_9BACT</name>
<accession>K2F6V8</accession>
<dbReference type="EMBL" id="AMFJ01000652">
    <property type="protein sequence ID" value="EKE26851.1"/>
    <property type="molecule type" value="Genomic_DNA"/>
</dbReference>
<reference evidence="2" key="1">
    <citation type="journal article" date="2012" name="Science">
        <title>Fermentation, hydrogen, and sulfur metabolism in multiple uncultivated bacterial phyla.</title>
        <authorList>
            <person name="Wrighton K.C."/>
            <person name="Thomas B.C."/>
            <person name="Sharon I."/>
            <person name="Miller C.S."/>
            <person name="Castelle C.J."/>
            <person name="VerBerkmoes N.C."/>
            <person name="Wilkins M.J."/>
            <person name="Hettich R.L."/>
            <person name="Lipton M.S."/>
            <person name="Williams K.H."/>
            <person name="Long P.E."/>
            <person name="Banfield J.F."/>
        </authorList>
    </citation>
    <scope>NUCLEOTIDE SEQUENCE [LARGE SCALE GENOMIC DNA]</scope>
</reference>
<feature type="transmembrane region" description="Helical" evidence="1">
    <location>
        <begin position="134"/>
        <end position="153"/>
    </location>
</feature>
<gene>
    <name evidence="2" type="ORF">ACD_4C00136G0011</name>
</gene>